<dbReference type="PATRIC" id="fig|1280954.3.peg.3411"/>
<evidence type="ECO:0000313" key="3">
    <source>
        <dbReference type="Proteomes" id="UP000027100"/>
    </source>
</evidence>
<protein>
    <submittedName>
        <fullName evidence="2">Uncharacterized protein</fullName>
    </submittedName>
</protein>
<dbReference type="RefSeq" id="WP_035601419.1">
    <property type="nucleotide sequence ID" value="NZ_ARYM01000026.1"/>
</dbReference>
<organism evidence="2 3">
    <name type="scientific">Hyphomonas polymorpha PS728</name>
    <dbReference type="NCBI Taxonomy" id="1280954"/>
    <lineage>
        <taxon>Bacteria</taxon>
        <taxon>Pseudomonadati</taxon>
        <taxon>Pseudomonadota</taxon>
        <taxon>Alphaproteobacteria</taxon>
        <taxon>Hyphomonadales</taxon>
        <taxon>Hyphomonadaceae</taxon>
        <taxon>Hyphomonas</taxon>
    </lineage>
</organism>
<evidence type="ECO:0000256" key="1">
    <source>
        <dbReference type="SAM" id="MobiDB-lite"/>
    </source>
</evidence>
<keyword evidence="3" id="KW-1185">Reference proteome</keyword>
<dbReference type="eggNOG" id="ENOG5032WZH">
    <property type="taxonomic scope" value="Bacteria"/>
</dbReference>
<comment type="caution">
    <text evidence="2">The sequence shown here is derived from an EMBL/GenBank/DDBJ whole genome shotgun (WGS) entry which is preliminary data.</text>
</comment>
<reference evidence="2 3" key="1">
    <citation type="journal article" date="2014" name="Antonie Van Leeuwenhoek">
        <title>Hyphomonas beringensis sp. nov. and Hyphomonas chukchiensis sp. nov., isolated from surface seawater of the Bering Sea and Chukchi Sea.</title>
        <authorList>
            <person name="Li C."/>
            <person name="Lai Q."/>
            <person name="Li G."/>
            <person name="Dong C."/>
            <person name="Wang J."/>
            <person name="Liao Y."/>
            <person name="Shao Z."/>
        </authorList>
    </citation>
    <scope>NUCLEOTIDE SEQUENCE [LARGE SCALE GENOMIC DNA]</scope>
    <source>
        <strain evidence="2 3">PS728</strain>
    </source>
</reference>
<feature type="region of interest" description="Disordered" evidence="1">
    <location>
        <begin position="104"/>
        <end position="180"/>
    </location>
</feature>
<feature type="compositionally biased region" description="Basic and acidic residues" evidence="1">
    <location>
        <begin position="104"/>
        <end position="116"/>
    </location>
</feature>
<proteinExistence type="predicted"/>
<dbReference type="EMBL" id="ARYM01000026">
    <property type="protein sequence ID" value="KCZ97074.1"/>
    <property type="molecule type" value="Genomic_DNA"/>
</dbReference>
<sequence>MTISRREAKPLCTAAEFALANESYPPAVGNLNEKELRQRINRVRKLRDKYADLASKQAREIRGKAAPTRQKAPTGNAATVTKRDFFAETLDRFETKLGIVERRAARESAAAEKEKAQAALQTALDRKQTASKGKPASRKAGKGMSSAPSSKREAFPNLKTMKGAARANNARSQAKRDAKR</sequence>
<dbReference type="Proteomes" id="UP000027100">
    <property type="component" value="Unassembled WGS sequence"/>
</dbReference>
<name>A0A062VEY4_9PROT</name>
<dbReference type="OrthoDB" id="8781903at2"/>
<dbReference type="STRING" id="1280954.HPO_16900"/>
<dbReference type="AlphaFoldDB" id="A0A062VEY4"/>
<gene>
    <name evidence="2" type="ORF">HPO_16900</name>
</gene>
<accession>A0A062VEY4</accession>
<evidence type="ECO:0000313" key="2">
    <source>
        <dbReference type="EMBL" id="KCZ97074.1"/>
    </source>
</evidence>